<evidence type="ECO:0008006" key="4">
    <source>
        <dbReference type="Google" id="ProtNLM"/>
    </source>
</evidence>
<evidence type="ECO:0000313" key="3">
    <source>
        <dbReference type="Proteomes" id="UP000028073"/>
    </source>
</evidence>
<dbReference type="EMBL" id="JOKH01000008">
    <property type="protein sequence ID" value="KEQ14048.1"/>
    <property type="molecule type" value="Genomic_DNA"/>
</dbReference>
<dbReference type="OrthoDB" id="6195366at2"/>
<dbReference type="eggNOG" id="ENOG5032ZEA">
    <property type="taxonomic scope" value="Bacteria"/>
</dbReference>
<keyword evidence="3" id="KW-1185">Reference proteome</keyword>
<organism evidence="2 3">
    <name type="scientific">Endozoicomonas numazuensis</name>
    <dbReference type="NCBI Taxonomy" id="1137799"/>
    <lineage>
        <taxon>Bacteria</taxon>
        <taxon>Pseudomonadati</taxon>
        <taxon>Pseudomonadota</taxon>
        <taxon>Gammaproteobacteria</taxon>
        <taxon>Oceanospirillales</taxon>
        <taxon>Endozoicomonadaceae</taxon>
        <taxon>Endozoicomonas</taxon>
    </lineage>
</organism>
<keyword evidence="1" id="KW-0732">Signal</keyword>
<name>A0A081N6H5_9GAMM</name>
<dbReference type="Proteomes" id="UP000028073">
    <property type="component" value="Unassembled WGS sequence"/>
</dbReference>
<evidence type="ECO:0000256" key="1">
    <source>
        <dbReference type="ARBA" id="ARBA00022729"/>
    </source>
</evidence>
<gene>
    <name evidence="2" type="ORF">GZ78_25770</name>
</gene>
<sequence length="133" mass="14855">MKRSLSIITLLVTMIMSGFTQTALASGWELLGERKVSRRAEVDTIRVGLRDGVFKRIQFKVKGADVDFNKVVVHYKNGQNREVAIRSKVRKGGSSRVIDLPGKARAIEKVRFYYDTEGTGRVQASVLLWGKAA</sequence>
<proteinExistence type="predicted"/>
<reference evidence="2 3" key="1">
    <citation type="submission" date="2014-06" db="EMBL/GenBank/DDBJ databases">
        <title>Whole Genome Sequences of Three Symbiotic Endozoicomonas Bacteria.</title>
        <authorList>
            <person name="Neave M.J."/>
            <person name="Apprill A."/>
            <person name="Voolstra C.R."/>
        </authorList>
    </citation>
    <scope>NUCLEOTIDE SEQUENCE [LARGE SCALE GENOMIC DNA]</scope>
    <source>
        <strain evidence="2 3">DSM 25634</strain>
    </source>
</reference>
<comment type="caution">
    <text evidence="2">The sequence shown here is derived from an EMBL/GenBank/DDBJ whole genome shotgun (WGS) entry which is preliminary data.</text>
</comment>
<dbReference type="RefSeq" id="WP_034841849.1">
    <property type="nucleotide sequence ID" value="NZ_JOKH01000008.1"/>
</dbReference>
<accession>A0A081N6H5</accession>
<dbReference type="Pfam" id="PF10807">
    <property type="entry name" value="DUF2541"/>
    <property type="match status" value="1"/>
</dbReference>
<dbReference type="InterPro" id="IPR020240">
    <property type="entry name" value="UPF0412_YaaI"/>
</dbReference>
<evidence type="ECO:0000313" key="2">
    <source>
        <dbReference type="EMBL" id="KEQ14048.1"/>
    </source>
</evidence>
<protein>
    <recommendedName>
        <fullName evidence="4">DUF2541 domain-containing protein</fullName>
    </recommendedName>
</protein>
<dbReference type="AlphaFoldDB" id="A0A081N6H5"/>
<dbReference type="STRING" id="1137799.GZ78_25770"/>